<accession>A0AAN4W413</accession>
<keyword evidence="7" id="KW-1185">Reference proteome</keyword>
<proteinExistence type="predicted"/>
<sequence length="1006" mass="111582">MSTKQDVLHNSPQIRQNQEPQRQSFQDYQEMQQSEEAKLQDFRAELAAHKSGKPNKAGAEVPLAERDAAYYQRYPLEEIKDFYMGSPESRAQVLKAKGIEIPELPHTPITPVEERREDLVAVAQELVQEKQTPNTYEVQAGDCLEVIAAKFGVAVSALKAENADALQQWGNIEGFNAGATIEIPKTTAKDQGEEEAPKLSEVVKEPQAKSKKEEKAEDMKMLIGDQSVGDFTNLVEGDDNPDSLYFSRKAHWPGKKSGVTIGRGYDLGHRGTSTLIENEFKQAGIAISPWKSAIGLRGLGAKNWLEGNAAKLPIISHPQQNALFQLAFAEKKADAKRMATKADVTAKYGATDWEKLNPMIKEMLFDLTYRGDYERDTREFLQPHVVKNDLEGFTKEMKNRSRWLKVSDDRFDQRVAFLEGRVKGLEISKDKTEEKAGTESAAKKAATPTISAGVGSGSAANNKADVLLIQARLHALGLLSPTAYADEKAKAEAVETAVDQKDLKATIDAIYKFQQQVLHWSSSDGNIGGASSKTLAELNGTSCTAEYVKQRIEQYPQVKADREAKAAAEAKRKAEEAEAKRVALEKQKAEEERKEQMRKEPVENAKTYISNYGSDILALADAMKPYVGLNPQLVGAVLGKLGRMTRDNFTYALMNRLSDTELRNGGPELLGQMKSSLEAWFVSTADYSQNIALLNKILGISNETATEQKKKRGDDINPNAPIRESVGKGGVNKAGDVRVIQKNLIILGYLTESEETKSVKKMADDEIVTQLSNTNQAIERYQQFGLGANPDGKVSPGANTYKNMVARLTLIKEYMSHDIETTSIDPVLENSEWISQFNDNVTGVGRGLKDSEKARIDKDNNYCCWDAACAMVKQKGGDLNHIVSSRLPTLLQQNEQDILLNKQAELGVKYIDKQLLAGKPVMIGVDDGKYKTLNADKTTEHFIVIIAKVVKNNSVFYRFFDPGSRYGEIRGYNQENLLLLGDKYDLVGKSPDKSKEYTLSQVRQNK</sequence>
<dbReference type="InterPro" id="IPR023347">
    <property type="entry name" value="Lysozyme_dom_sf"/>
</dbReference>
<evidence type="ECO:0000256" key="1">
    <source>
        <dbReference type="ARBA" id="ARBA00022529"/>
    </source>
</evidence>
<keyword evidence="2" id="KW-0081">Bacteriolytic enzyme</keyword>
<dbReference type="PROSITE" id="PS51782">
    <property type="entry name" value="LYSM"/>
    <property type="match status" value="1"/>
</dbReference>
<comment type="caution">
    <text evidence="6">The sequence shown here is derived from an EMBL/GenBank/DDBJ whole genome shotgun (WGS) entry which is preliminary data.</text>
</comment>
<dbReference type="GO" id="GO:0003796">
    <property type="term" value="F:lysozyme activity"/>
    <property type="evidence" value="ECO:0007669"/>
    <property type="project" value="InterPro"/>
</dbReference>
<feature type="domain" description="LysM" evidence="5">
    <location>
        <begin position="134"/>
        <end position="183"/>
    </location>
</feature>
<dbReference type="Pfam" id="PF01476">
    <property type="entry name" value="LysM"/>
    <property type="match status" value="1"/>
</dbReference>
<reference evidence="6 7" key="1">
    <citation type="submission" date="2021-12" db="EMBL/GenBank/DDBJ databases">
        <title>Genome sequencing of bacteria with rrn-lacking chromosome and rrn-plasmid.</title>
        <authorList>
            <person name="Anda M."/>
            <person name="Iwasaki W."/>
        </authorList>
    </citation>
    <scope>NUCLEOTIDE SEQUENCE [LARGE SCALE GENOMIC DNA]</scope>
    <source>
        <strain evidence="6 7">NBRC 15940</strain>
    </source>
</reference>
<organism evidence="6 7">
    <name type="scientific">Persicobacter diffluens</name>
    <dbReference type="NCBI Taxonomy" id="981"/>
    <lineage>
        <taxon>Bacteria</taxon>
        <taxon>Pseudomonadati</taxon>
        <taxon>Bacteroidota</taxon>
        <taxon>Cytophagia</taxon>
        <taxon>Cytophagales</taxon>
        <taxon>Persicobacteraceae</taxon>
        <taxon>Persicobacter</taxon>
    </lineage>
</organism>
<dbReference type="Proteomes" id="UP001310022">
    <property type="component" value="Unassembled WGS sequence"/>
</dbReference>
<keyword evidence="3" id="KW-0175">Coiled coil</keyword>
<evidence type="ECO:0000259" key="5">
    <source>
        <dbReference type="PROSITE" id="PS51782"/>
    </source>
</evidence>
<dbReference type="CDD" id="cd00118">
    <property type="entry name" value="LysM"/>
    <property type="match status" value="1"/>
</dbReference>
<dbReference type="Gene3D" id="3.10.350.10">
    <property type="entry name" value="LysM domain"/>
    <property type="match status" value="1"/>
</dbReference>
<feature type="region of interest" description="Disordered" evidence="4">
    <location>
        <begin position="706"/>
        <end position="728"/>
    </location>
</feature>
<evidence type="ECO:0000313" key="7">
    <source>
        <dbReference type="Proteomes" id="UP001310022"/>
    </source>
</evidence>
<feature type="coiled-coil region" evidence="3">
    <location>
        <begin position="558"/>
        <end position="600"/>
    </location>
</feature>
<dbReference type="InterPro" id="IPR018392">
    <property type="entry name" value="LysM"/>
</dbReference>
<evidence type="ECO:0000256" key="4">
    <source>
        <dbReference type="SAM" id="MobiDB-lite"/>
    </source>
</evidence>
<dbReference type="GO" id="GO:0042742">
    <property type="term" value="P:defense response to bacterium"/>
    <property type="evidence" value="ECO:0007669"/>
    <property type="project" value="UniProtKB-KW"/>
</dbReference>
<feature type="region of interest" description="Disordered" evidence="4">
    <location>
        <begin position="429"/>
        <end position="450"/>
    </location>
</feature>
<feature type="region of interest" description="Disordered" evidence="4">
    <location>
        <begin position="187"/>
        <end position="217"/>
    </location>
</feature>
<dbReference type="Gene3D" id="1.10.530.40">
    <property type="match status" value="1"/>
</dbReference>
<feature type="region of interest" description="Disordered" evidence="4">
    <location>
        <begin position="1"/>
        <end position="37"/>
    </location>
</feature>
<dbReference type="RefSeq" id="WP_338239903.1">
    <property type="nucleotide sequence ID" value="NZ_BQKE01000007.1"/>
</dbReference>
<keyword evidence="1" id="KW-0929">Antimicrobial</keyword>
<evidence type="ECO:0000313" key="6">
    <source>
        <dbReference type="EMBL" id="GJM64853.1"/>
    </source>
</evidence>
<dbReference type="EMBL" id="BQKE01000007">
    <property type="protein sequence ID" value="GJM64853.1"/>
    <property type="molecule type" value="Genomic_DNA"/>
</dbReference>
<feature type="compositionally biased region" description="Polar residues" evidence="4">
    <location>
        <begin position="1"/>
        <end position="34"/>
    </location>
</feature>
<dbReference type="GO" id="GO:0031640">
    <property type="term" value="P:killing of cells of another organism"/>
    <property type="evidence" value="ECO:0007669"/>
    <property type="project" value="UniProtKB-KW"/>
</dbReference>
<evidence type="ECO:0000256" key="3">
    <source>
        <dbReference type="SAM" id="Coils"/>
    </source>
</evidence>
<feature type="compositionally biased region" description="Basic and acidic residues" evidence="4">
    <location>
        <begin position="706"/>
        <end position="715"/>
    </location>
</feature>
<gene>
    <name evidence="6" type="ORF">PEDI_54050</name>
</gene>
<dbReference type="AlphaFoldDB" id="A0AAN4W413"/>
<dbReference type="InterPro" id="IPR036779">
    <property type="entry name" value="LysM_dom_sf"/>
</dbReference>
<evidence type="ECO:0000256" key="2">
    <source>
        <dbReference type="ARBA" id="ARBA00022638"/>
    </source>
</evidence>
<protein>
    <recommendedName>
        <fullName evidence="5">LysM domain-containing protein</fullName>
    </recommendedName>
</protein>
<name>A0AAN4W413_9BACT</name>